<comment type="caution">
    <text evidence="6">The sequence shown here is derived from an EMBL/GenBank/DDBJ whole genome shotgun (WGS) entry which is preliminary data.</text>
</comment>
<sequence>MIRYLIIDDEPLARDELRHLISEEGEFEFVGEAANAIAGLSLINKLKPDLIFLDIQMPKITGLELASMLDDSQLPRIVFVTAYDEYAIKAFEEKAFDYILKPIEAPRLQQTLNRLKQDHAPKPIQFADKPNLTILPCYYHHTIKLIQLSEVEYVMSDHSGIHVITAAGQSHTHLTLKTLEEKSALLRCHRQYLIAEQAIKEIQLHDNASADIITPSGHKVPVSRRYLKAIKHHFGIQTG</sequence>
<dbReference type="SMART" id="SM00448">
    <property type="entry name" value="REC"/>
    <property type="match status" value="1"/>
</dbReference>
<dbReference type="InterPro" id="IPR001789">
    <property type="entry name" value="Sig_transdc_resp-reg_receiver"/>
</dbReference>
<dbReference type="NCBIfam" id="NF008677">
    <property type="entry name" value="PRK11697.1"/>
    <property type="match status" value="1"/>
</dbReference>
<dbReference type="InterPro" id="IPR007492">
    <property type="entry name" value="LytTR_DNA-bd_dom"/>
</dbReference>
<dbReference type="Pfam" id="PF00072">
    <property type="entry name" value="Response_reg"/>
    <property type="match status" value="1"/>
</dbReference>
<reference evidence="6 7" key="1">
    <citation type="journal article" date="2022" name="Environ. Microbiol. Rep.">
        <title>Eco-phylogenetic analyses reveal divergent evolution of vitamin B12 metabolism in the marine bacterial family 'Psychromonadaceae'.</title>
        <authorList>
            <person name="Jin X."/>
            <person name="Yang Y."/>
            <person name="Cao H."/>
            <person name="Gao B."/>
            <person name="Zhao Z."/>
        </authorList>
    </citation>
    <scope>NUCLEOTIDE SEQUENCE [LARGE SCALE GENOMIC DNA]</scope>
    <source>
        <strain evidence="6 7">MKS20</strain>
    </source>
</reference>
<dbReference type="EMBL" id="JAIMJA010000002">
    <property type="protein sequence ID" value="MCE2593638.1"/>
    <property type="molecule type" value="Genomic_DNA"/>
</dbReference>
<dbReference type="PROSITE" id="PS50930">
    <property type="entry name" value="HTH_LYTTR"/>
    <property type="match status" value="1"/>
</dbReference>
<evidence type="ECO:0000256" key="1">
    <source>
        <dbReference type="ARBA" id="ARBA00023012"/>
    </source>
</evidence>
<accession>A0ABS8W541</accession>
<feature type="domain" description="Response regulatory" evidence="4">
    <location>
        <begin position="3"/>
        <end position="116"/>
    </location>
</feature>
<evidence type="ECO:0000259" key="4">
    <source>
        <dbReference type="PROSITE" id="PS50110"/>
    </source>
</evidence>
<dbReference type="SMART" id="SM00850">
    <property type="entry name" value="LytTR"/>
    <property type="match status" value="1"/>
</dbReference>
<dbReference type="PANTHER" id="PTHR48111">
    <property type="entry name" value="REGULATOR OF RPOS"/>
    <property type="match status" value="1"/>
</dbReference>
<evidence type="ECO:0000256" key="3">
    <source>
        <dbReference type="PROSITE-ProRule" id="PRU00169"/>
    </source>
</evidence>
<protein>
    <submittedName>
        <fullName evidence="6">Two-component system response regulator BtsR</fullName>
    </submittedName>
</protein>
<keyword evidence="3" id="KW-0597">Phosphoprotein</keyword>
<evidence type="ECO:0000313" key="7">
    <source>
        <dbReference type="Proteomes" id="UP001201273"/>
    </source>
</evidence>
<dbReference type="InterPro" id="IPR011006">
    <property type="entry name" value="CheY-like_superfamily"/>
</dbReference>
<dbReference type="PANTHER" id="PTHR48111:SF3">
    <property type="entry name" value="TRANSCRIPTIONAL REGULATORY PROTEIN BTSR"/>
    <property type="match status" value="1"/>
</dbReference>
<dbReference type="Pfam" id="PF04397">
    <property type="entry name" value="LytTR"/>
    <property type="match status" value="1"/>
</dbReference>
<keyword evidence="2" id="KW-0238">DNA-binding</keyword>
<gene>
    <name evidence="6" type="primary">btsR</name>
    <name evidence="6" type="synonym">yehT</name>
    <name evidence="6" type="ORF">K6Y31_02275</name>
</gene>
<evidence type="ECO:0000256" key="2">
    <source>
        <dbReference type="ARBA" id="ARBA00023125"/>
    </source>
</evidence>
<dbReference type="RefSeq" id="WP_233051236.1">
    <property type="nucleotide sequence ID" value="NZ_JAIMJA010000002.1"/>
</dbReference>
<dbReference type="SUPFAM" id="SSF52172">
    <property type="entry name" value="CheY-like"/>
    <property type="match status" value="1"/>
</dbReference>
<evidence type="ECO:0000259" key="5">
    <source>
        <dbReference type="PROSITE" id="PS50930"/>
    </source>
</evidence>
<feature type="modified residue" description="4-aspartylphosphate" evidence="3">
    <location>
        <position position="54"/>
    </location>
</feature>
<dbReference type="Proteomes" id="UP001201273">
    <property type="component" value="Unassembled WGS sequence"/>
</dbReference>
<keyword evidence="1" id="KW-0902">Two-component regulatory system</keyword>
<keyword evidence="7" id="KW-1185">Reference proteome</keyword>
<evidence type="ECO:0000313" key="6">
    <source>
        <dbReference type="EMBL" id="MCE2593638.1"/>
    </source>
</evidence>
<name>A0ABS8W541_9GAMM</name>
<dbReference type="Gene3D" id="3.40.50.2300">
    <property type="match status" value="1"/>
</dbReference>
<proteinExistence type="predicted"/>
<dbReference type="InterPro" id="IPR039420">
    <property type="entry name" value="WalR-like"/>
</dbReference>
<feature type="domain" description="HTH LytTR-type" evidence="5">
    <location>
        <begin position="135"/>
        <end position="236"/>
    </location>
</feature>
<dbReference type="PROSITE" id="PS50110">
    <property type="entry name" value="RESPONSE_REGULATORY"/>
    <property type="match status" value="1"/>
</dbReference>
<organism evidence="6 7">
    <name type="scientific">Motilimonas cestriensis</name>
    <dbReference type="NCBI Taxonomy" id="2742685"/>
    <lineage>
        <taxon>Bacteria</taxon>
        <taxon>Pseudomonadati</taxon>
        <taxon>Pseudomonadota</taxon>
        <taxon>Gammaproteobacteria</taxon>
        <taxon>Alteromonadales</taxon>
        <taxon>Alteromonadales genera incertae sedis</taxon>
        <taxon>Motilimonas</taxon>
    </lineage>
</organism>
<dbReference type="Gene3D" id="2.40.50.1020">
    <property type="entry name" value="LytTr DNA-binding domain"/>
    <property type="match status" value="1"/>
</dbReference>
<dbReference type="CDD" id="cd17532">
    <property type="entry name" value="REC_LytTR_AlgR-like"/>
    <property type="match status" value="1"/>
</dbReference>